<evidence type="ECO:0000313" key="5">
    <source>
        <dbReference type="Proteomes" id="UP000182814"/>
    </source>
</evidence>
<evidence type="ECO:0000313" key="3">
    <source>
        <dbReference type="EMBL" id="KAB0502580.1"/>
    </source>
</evidence>
<proteinExistence type="predicted"/>
<dbReference type="RefSeq" id="WP_048392922.1">
    <property type="nucleotide sequence ID" value="NZ_JYLB01000001.1"/>
</dbReference>
<sequence>MSTPYTERPISDPILNPGDEPYFDAAAEGRLLLKSCNACHQPHHYPRALCPFCWSTDVEWITASGTGAIYTFSITRRGASAPYCIAYVRLDEGLMMLTNIVDVDLDSVRIGQRVRVAFKESESGMSVPMFTIDHSEA</sequence>
<evidence type="ECO:0000313" key="6">
    <source>
        <dbReference type="Proteomes" id="UP000434925"/>
    </source>
</evidence>
<name>A0A0J6HMS1_9PSED</name>
<feature type="domain" description="ChsH2 rubredoxin-like zinc ribbon" evidence="2">
    <location>
        <begin position="23"/>
        <end position="59"/>
    </location>
</feature>
<protein>
    <submittedName>
        <fullName evidence="3">Zn-ribbon domain-containing OB-fold protein</fullName>
    </submittedName>
</protein>
<dbReference type="PATRIC" id="fig|163011.3.peg.1257"/>
<reference evidence="5" key="2">
    <citation type="submission" date="2016-10" db="EMBL/GenBank/DDBJ databases">
        <authorList>
            <person name="Varghese N."/>
            <person name="Submissions S."/>
        </authorList>
    </citation>
    <scope>NUCLEOTIDE SEQUENCE [LARGE SCALE GENOMIC DNA]</scope>
    <source>
        <strain evidence="5">BS3782</strain>
    </source>
</reference>
<dbReference type="InterPro" id="IPR002878">
    <property type="entry name" value="ChsH2_C"/>
</dbReference>
<evidence type="ECO:0000259" key="2">
    <source>
        <dbReference type="Pfam" id="PF12172"/>
    </source>
</evidence>
<dbReference type="AlphaFoldDB" id="A0A0J6HMS1"/>
<accession>A0A0J6HMS1</accession>
<dbReference type="Gene3D" id="6.10.30.10">
    <property type="match status" value="1"/>
</dbReference>
<evidence type="ECO:0000313" key="4">
    <source>
        <dbReference type="EMBL" id="SDT28275.1"/>
    </source>
</evidence>
<dbReference type="EMBL" id="LT629746">
    <property type="protein sequence ID" value="SDT28275.1"/>
    <property type="molecule type" value="Genomic_DNA"/>
</dbReference>
<dbReference type="InterPro" id="IPR012340">
    <property type="entry name" value="NA-bd_OB-fold"/>
</dbReference>
<dbReference type="PANTHER" id="PTHR34075">
    <property type="entry name" value="BLR3430 PROTEIN"/>
    <property type="match status" value="1"/>
</dbReference>
<reference evidence="3 6" key="3">
    <citation type="submission" date="2019-09" db="EMBL/GenBank/DDBJ databases">
        <title>Draft genome sequences of 48 bacterial type strains from the CCUG.</title>
        <authorList>
            <person name="Tunovic T."/>
            <person name="Pineiro-Iglesias B."/>
            <person name="Unosson C."/>
            <person name="Inganas E."/>
            <person name="Ohlen M."/>
            <person name="Cardew S."/>
            <person name="Jensie-Markopoulos S."/>
            <person name="Salva-Serra F."/>
            <person name="Jaen-Luchoro D."/>
            <person name="Karlsson R."/>
            <person name="Svensson-Stadler L."/>
            <person name="Chun J."/>
            <person name="Moore E."/>
        </authorList>
    </citation>
    <scope>NUCLEOTIDE SEQUENCE [LARGE SCALE GENOMIC DNA]</scope>
    <source>
        <strain evidence="3 6">CCUG 51522</strain>
    </source>
</reference>
<feature type="domain" description="ChsH2 C-terminal OB-fold" evidence="1">
    <location>
        <begin position="60"/>
        <end position="119"/>
    </location>
</feature>
<dbReference type="SUPFAM" id="SSF50249">
    <property type="entry name" value="Nucleic acid-binding proteins"/>
    <property type="match status" value="1"/>
</dbReference>
<dbReference type="InterPro" id="IPR052513">
    <property type="entry name" value="Thioester_dehydratase-like"/>
</dbReference>
<keyword evidence="5" id="KW-1185">Reference proteome</keyword>
<dbReference type="Proteomes" id="UP000182814">
    <property type="component" value="Chromosome I"/>
</dbReference>
<gene>
    <name evidence="3" type="ORF">F7R14_18175</name>
    <name evidence="4" type="ORF">SAMN04490191_3770</name>
</gene>
<dbReference type="Pfam" id="PF12172">
    <property type="entry name" value="zf-ChsH2"/>
    <property type="match status" value="1"/>
</dbReference>
<dbReference type="EMBL" id="VZPO01000007">
    <property type="protein sequence ID" value="KAB0502580.1"/>
    <property type="molecule type" value="Genomic_DNA"/>
</dbReference>
<dbReference type="Proteomes" id="UP000434925">
    <property type="component" value="Unassembled WGS sequence"/>
</dbReference>
<dbReference type="Pfam" id="PF01796">
    <property type="entry name" value="OB_ChsH2_C"/>
    <property type="match status" value="1"/>
</dbReference>
<organism evidence="4 5">
    <name type="scientific">Pseudomonas lini</name>
    <dbReference type="NCBI Taxonomy" id="163011"/>
    <lineage>
        <taxon>Bacteria</taxon>
        <taxon>Pseudomonadati</taxon>
        <taxon>Pseudomonadota</taxon>
        <taxon>Gammaproteobacteria</taxon>
        <taxon>Pseudomonadales</taxon>
        <taxon>Pseudomonadaceae</taxon>
        <taxon>Pseudomonas</taxon>
    </lineage>
</organism>
<evidence type="ECO:0000259" key="1">
    <source>
        <dbReference type="Pfam" id="PF01796"/>
    </source>
</evidence>
<dbReference type="PANTHER" id="PTHR34075:SF5">
    <property type="entry name" value="BLR3430 PROTEIN"/>
    <property type="match status" value="1"/>
</dbReference>
<dbReference type="InterPro" id="IPR022002">
    <property type="entry name" value="ChsH2_Znr"/>
</dbReference>
<reference evidence="4" key="1">
    <citation type="submission" date="2016-10" db="EMBL/GenBank/DDBJ databases">
        <authorList>
            <person name="de Groot N.N."/>
        </authorList>
    </citation>
    <scope>NUCLEOTIDE SEQUENCE [LARGE SCALE GENOMIC DNA]</scope>
    <source>
        <strain evidence="4">BS3782</strain>
    </source>
</reference>